<proteinExistence type="predicted"/>
<feature type="signal peptide" evidence="1">
    <location>
        <begin position="1"/>
        <end position="30"/>
    </location>
</feature>
<gene>
    <name evidence="2" type="ORF">CDO81_14065</name>
</gene>
<name>A0A254N6F8_9BURK</name>
<feature type="chain" id="PRO_5012377541" evidence="1">
    <location>
        <begin position="31"/>
        <end position="178"/>
    </location>
</feature>
<keyword evidence="3" id="KW-1185">Reference proteome</keyword>
<evidence type="ECO:0000313" key="3">
    <source>
        <dbReference type="Proteomes" id="UP000197446"/>
    </source>
</evidence>
<dbReference type="OrthoDB" id="8589277at2"/>
<dbReference type="AlphaFoldDB" id="A0A254N6F8"/>
<dbReference type="GO" id="GO:0051301">
    <property type="term" value="P:cell division"/>
    <property type="evidence" value="ECO:0007669"/>
    <property type="project" value="UniProtKB-KW"/>
</dbReference>
<keyword evidence="1" id="KW-0732">Signal</keyword>
<evidence type="ECO:0000313" key="2">
    <source>
        <dbReference type="EMBL" id="OWR03611.1"/>
    </source>
</evidence>
<keyword evidence="2" id="KW-0132">Cell division</keyword>
<evidence type="ECO:0000256" key="1">
    <source>
        <dbReference type="SAM" id="SignalP"/>
    </source>
</evidence>
<comment type="caution">
    <text evidence="2">The sequence shown here is derived from an EMBL/GenBank/DDBJ whole genome shotgun (WGS) entry which is preliminary data.</text>
</comment>
<dbReference type="RefSeq" id="WP_088483847.1">
    <property type="nucleotide sequence ID" value="NZ_JBCNLH010000001.1"/>
</dbReference>
<dbReference type="EMBL" id="NISI01000005">
    <property type="protein sequence ID" value="OWR03611.1"/>
    <property type="molecule type" value="Genomic_DNA"/>
</dbReference>
<dbReference type="Proteomes" id="UP000197446">
    <property type="component" value="Unassembled WGS sequence"/>
</dbReference>
<accession>A0A254N6F8</accession>
<keyword evidence="2" id="KW-0131">Cell cycle</keyword>
<protein>
    <submittedName>
        <fullName evidence="2">Cell division protein FtsI</fullName>
    </submittedName>
</protein>
<reference evidence="2 3" key="1">
    <citation type="journal article" date="2007" name="Int. J. Syst. Evol. Microbiol.">
        <title>Description of Pelomonas aquatica sp. nov. and Pelomonas puraquae sp. nov., isolated from industrial and haemodialysis water.</title>
        <authorList>
            <person name="Gomila M."/>
            <person name="Bowien B."/>
            <person name="Falsen E."/>
            <person name="Moore E.R."/>
            <person name="Lalucat J."/>
        </authorList>
    </citation>
    <scope>NUCLEOTIDE SEQUENCE [LARGE SCALE GENOMIC DNA]</scope>
    <source>
        <strain evidence="2 3">CCUG 52769</strain>
    </source>
</reference>
<organism evidence="2 3">
    <name type="scientific">Roseateles puraquae</name>
    <dbReference type="NCBI Taxonomy" id="431059"/>
    <lineage>
        <taxon>Bacteria</taxon>
        <taxon>Pseudomonadati</taxon>
        <taxon>Pseudomonadota</taxon>
        <taxon>Betaproteobacteria</taxon>
        <taxon>Burkholderiales</taxon>
        <taxon>Sphaerotilaceae</taxon>
        <taxon>Roseateles</taxon>
    </lineage>
</organism>
<sequence length="178" mass="18955">MPHPPLRIAALLLLAPLTGCSLLSPMAPMAAWEAIKYGGNAAMAAQPPRPVNTVHHGDAPMASVCVEYNRELPLDELVPALQAELKTQGVDSRVYDAGTGPRSCVYWLRYVGSIAWGVPPLGQGHRPYLSSAALSLHRADGQLMATSAYAGDDSLARWASTRKKIAPVVKALITGFET</sequence>